<dbReference type="eggNOG" id="COG1225">
    <property type="taxonomic scope" value="Bacteria"/>
</dbReference>
<dbReference type="InterPro" id="IPR000866">
    <property type="entry name" value="AhpC/TSA"/>
</dbReference>
<dbReference type="RefSeq" id="WP_013170661.1">
    <property type="nucleotide sequence ID" value="NC_014218.1"/>
</dbReference>
<dbReference type="Gene3D" id="3.40.30.10">
    <property type="entry name" value="Glutaredoxin"/>
    <property type="match status" value="1"/>
</dbReference>
<keyword evidence="4" id="KW-1185">Reference proteome</keyword>
<dbReference type="InterPro" id="IPR050553">
    <property type="entry name" value="Thioredoxin_ResA/DsbE_sf"/>
</dbReference>
<proteinExistence type="predicted"/>
<dbReference type="EMBL" id="CP002045">
    <property type="protein sequence ID" value="ADH93171.1"/>
    <property type="molecule type" value="Genomic_DNA"/>
</dbReference>
<dbReference type="GO" id="GO:0016209">
    <property type="term" value="F:antioxidant activity"/>
    <property type="evidence" value="ECO:0007669"/>
    <property type="project" value="InterPro"/>
</dbReference>
<dbReference type="KEGG" id="ahe:Arch_1469"/>
<name>D7BKJ1_ARCHD</name>
<gene>
    <name evidence="3" type="ordered locus">Arch_1469</name>
</gene>
<dbReference type="CDD" id="cd02966">
    <property type="entry name" value="TlpA_like_family"/>
    <property type="match status" value="1"/>
</dbReference>
<dbReference type="HOGENOM" id="CLU_042529_11_4_11"/>
<dbReference type="PROSITE" id="PS51352">
    <property type="entry name" value="THIOREDOXIN_2"/>
    <property type="match status" value="1"/>
</dbReference>
<dbReference type="PANTHER" id="PTHR42852:SF1">
    <property type="entry name" value="THIOREDOXIN-LIKE PROTEIN YNEN"/>
    <property type="match status" value="1"/>
</dbReference>
<reference evidence="3 4" key="1">
    <citation type="journal article" date="2010" name="Stand. Genomic Sci.">
        <title>Complete genome sequence of Arcanobacterium haemolyticum type strain (11018).</title>
        <authorList>
            <person name="Yasawong M."/>
            <person name="Teshima H."/>
            <person name="Lapidus A."/>
            <person name="Nolan M."/>
            <person name="Lucas S."/>
            <person name="Glavina Del Rio T."/>
            <person name="Tice H."/>
            <person name="Cheng J."/>
            <person name="Bruce D."/>
            <person name="Detter C."/>
            <person name="Tapia R."/>
            <person name="Han C."/>
            <person name="Goodwin L."/>
            <person name="Pitluck S."/>
            <person name="Liolios K."/>
            <person name="Ivanova N."/>
            <person name="Mavromatis K."/>
            <person name="Mikhailova N."/>
            <person name="Pati A."/>
            <person name="Chen A."/>
            <person name="Palaniappan K."/>
            <person name="Land M."/>
            <person name="Hauser L."/>
            <person name="Chang Y."/>
            <person name="Jeffries C."/>
            <person name="Rohde M."/>
            <person name="Sikorski J."/>
            <person name="Pukall R."/>
            <person name="Goker M."/>
            <person name="Woyke T."/>
            <person name="Bristow J."/>
            <person name="Eisen J."/>
            <person name="Markowitz V."/>
            <person name="Hugenholtz P."/>
            <person name="Kyrpides N."/>
            <person name="Klenk H."/>
        </authorList>
    </citation>
    <scope>NUCLEOTIDE SEQUENCE [LARGE SCALE GENOMIC DNA]</scope>
    <source>
        <strain evidence="4">ATCC 9345 / DSM 20595 / CCUG 17215 / LMG 16163 / NBRC 15585 / NCTC 8452 / 11018</strain>
    </source>
</reference>
<dbReference type="PANTHER" id="PTHR42852">
    <property type="entry name" value="THIOL:DISULFIDE INTERCHANGE PROTEIN DSBE"/>
    <property type="match status" value="1"/>
</dbReference>
<dbReference type="OrthoDB" id="9790194at2"/>
<dbReference type="Proteomes" id="UP000000376">
    <property type="component" value="Chromosome"/>
</dbReference>
<dbReference type="AlphaFoldDB" id="D7BKJ1"/>
<protein>
    <submittedName>
        <fullName evidence="3">Alkyl hydroperoxide reductase/ Thiol specific antioxidant/ Mal allergen</fullName>
    </submittedName>
</protein>
<dbReference type="GO" id="GO:0016491">
    <property type="term" value="F:oxidoreductase activity"/>
    <property type="evidence" value="ECO:0007669"/>
    <property type="project" value="InterPro"/>
</dbReference>
<keyword evidence="1" id="KW-0812">Transmembrane</keyword>
<feature type="domain" description="Thioredoxin" evidence="2">
    <location>
        <begin position="62"/>
        <end position="199"/>
    </location>
</feature>
<keyword evidence="1" id="KW-0472">Membrane</keyword>
<sequence>MPEQDWRAKVRESRFGTVVVLAVTAACVLLGAWYLKGVPSDSGAGENGAASQLQIGGEGQAPSVGAQAPDFQLTTITGETVRLSELKGKPVWVNFVATWCQGCRAEMPDIQNAYAAHSSEELQVVSVFGGESVKDVASYAEKAGLEFSLAPDETGDVSRAYGTIGIPAHFFIDSDGIIRDHAVGVLSKKHIESHLAKIK</sequence>
<dbReference type="PROSITE" id="PS51257">
    <property type="entry name" value="PROKAR_LIPOPROTEIN"/>
    <property type="match status" value="1"/>
</dbReference>
<evidence type="ECO:0000313" key="3">
    <source>
        <dbReference type="EMBL" id="ADH93171.1"/>
    </source>
</evidence>
<dbReference type="InterPro" id="IPR013766">
    <property type="entry name" value="Thioredoxin_domain"/>
</dbReference>
<dbReference type="SUPFAM" id="SSF52833">
    <property type="entry name" value="Thioredoxin-like"/>
    <property type="match status" value="1"/>
</dbReference>
<evidence type="ECO:0000313" key="4">
    <source>
        <dbReference type="Proteomes" id="UP000000376"/>
    </source>
</evidence>
<evidence type="ECO:0000256" key="1">
    <source>
        <dbReference type="SAM" id="Phobius"/>
    </source>
</evidence>
<dbReference type="Pfam" id="PF00578">
    <property type="entry name" value="AhpC-TSA"/>
    <property type="match status" value="1"/>
</dbReference>
<keyword evidence="1" id="KW-1133">Transmembrane helix</keyword>
<evidence type="ECO:0000259" key="2">
    <source>
        <dbReference type="PROSITE" id="PS51352"/>
    </source>
</evidence>
<dbReference type="STRING" id="644284.Arch_1469"/>
<dbReference type="InterPro" id="IPR036249">
    <property type="entry name" value="Thioredoxin-like_sf"/>
</dbReference>
<accession>D7BKJ1</accession>
<organism evidence="3 4">
    <name type="scientific">Arcanobacterium haemolyticum (strain ATCC 9345 / DSM 20595 / CCM 5947 / CCUG 17215 / LMG 16163 / NBRC 15585 / NCTC 8452 / 11018)</name>
    <dbReference type="NCBI Taxonomy" id="644284"/>
    <lineage>
        <taxon>Bacteria</taxon>
        <taxon>Bacillati</taxon>
        <taxon>Actinomycetota</taxon>
        <taxon>Actinomycetes</taxon>
        <taxon>Actinomycetales</taxon>
        <taxon>Actinomycetaceae</taxon>
        <taxon>Arcanobacterium</taxon>
    </lineage>
</organism>
<feature type="transmembrane region" description="Helical" evidence="1">
    <location>
        <begin position="15"/>
        <end position="35"/>
    </location>
</feature>